<dbReference type="EMBL" id="JBDJNQ010000010">
    <property type="protein sequence ID" value="MEN5379452.1"/>
    <property type="molecule type" value="Genomic_DNA"/>
</dbReference>
<dbReference type="Proteomes" id="UP001409291">
    <property type="component" value="Unassembled WGS sequence"/>
</dbReference>
<proteinExistence type="predicted"/>
<evidence type="ECO:0000313" key="1">
    <source>
        <dbReference type="EMBL" id="MEN5379452.1"/>
    </source>
</evidence>
<evidence type="ECO:0000313" key="2">
    <source>
        <dbReference type="Proteomes" id="UP001409291"/>
    </source>
</evidence>
<keyword evidence="2" id="KW-1185">Reference proteome</keyword>
<name>A0ABV0BY60_9SPHI</name>
<gene>
    <name evidence="1" type="ORF">ABE541_19455</name>
</gene>
<accession>A0ABV0BY60</accession>
<comment type="caution">
    <text evidence="1">The sequence shown here is derived from an EMBL/GenBank/DDBJ whole genome shotgun (WGS) entry which is preliminary data.</text>
</comment>
<organism evidence="1 2">
    <name type="scientific">Sphingobacterium kitahiroshimense</name>
    <dbReference type="NCBI Taxonomy" id="470446"/>
    <lineage>
        <taxon>Bacteria</taxon>
        <taxon>Pseudomonadati</taxon>
        <taxon>Bacteroidota</taxon>
        <taxon>Sphingobacteriia</taxon>
        <taxon>Sphingobacteriales</taxon>
        <taxon>Sphingobacteriaceae</taxon>
        <taxon>Sphingobacterium</taxon>
    </lineage>
</organism>
<protein>
    <submittedName>
        <fullName evidence="1">Uncharacterized protein</fullName>
    </submittedName>
</protein>
<dbReference type="RefSeq" id="WP_346582212.1">
    <property type="nucleotide sequence ID" value="NZ_JBDJNQ010000010.1"/>
</dbReference>
<reference evidence="1 2" key="1">
    <citation type="submission" date="2024-04" db="EMBL/GenBank/DDBJ databases">
        <title>WGS of bacteria from Torrens River.</title>
        <authorList>
            <person name="Wyrsch E.R."/>
            <person name="Drigo B."/>
        </authorList>
    </citation>
    <scope>NUCLEOTIDE SEQUENCE [LARGE SCALE GENOMIC DNA]</scope>
    <source>
        <strain evidence="1 2">TWI391</strain>
    </source>
</reference>
<sequence length="79" mass="9450">MENRTKFETFDQLVFLTELYQNEDSFNKTASLLINALNDWPNAHSLKISEFIQEFDSHIFKLGNDEHINIMMKRNLKRD</sequence>